<keyword evidence="3" id="KW-1185">Reference proteome</keyword>
<organism evidence="2 3">
    <name type="scientific">Halorubrum sodomense</name>
    <dbReference type="NCBI Taxonomy" id="35743"/>
    <lineage>
        <taxon>Archaea</taxon>
        <taxon>Methanobacteriati</taxon>
        <taxon>Methanobacteriota</taxon>
        <taxon>Stenosarchaea group</taxon>
        <taxon>Halobacteria</taxon>
        <taxon>Halobacteriales</taxon>
        <taxon>Haloferacaceae</taxon>
        <taxon>Halorubrum</taxon>
    </lineage>
</organism>
<dbReference type="InterPro" id="IPR029767">
    <property type="entry name" value="WecB-like"/>
</dbReference>
<dbReference type="Pfam" id="PF02350">
    <property type="entry name" value="Epimerase_2"/>
    <property type="match status" value="1"/>
</dbReference>
<dbReference type="SUPFAM" id="SSF53756">
    <property type="entry name" value="UDP-Glycosyltransferase/glycogen phosphorylase"/>
    <property type="match status" value="1"/>
</dbReference>
<proteinExistence type="predicted"/>
<dbReference type="PANTHER" id="PTHR43174:SF3">
    <property type="entry name" value="UDP-N-ACETYLGLUCOSAMINE 2-EPIMERASE"/>
    <property type="match status" value="1"/>
</dbReference>
<dbReference type="InterPro" id="IPR003331">
    <property type="entry name" value="UDP_GlcNAc_Epimerase_2_dom"/>
</dbReference>
<sequence length="389" mass="43300">MSTQVAICLTSRGNYARTGTLLHALDDDPDTELDIIVAGASMIRKYGTLSELLREDGLEIERELYNVLEGGTPVASAKTTGLGMIEFTSVLNELDPDGVITIADRYETMSVTLAASYLNIPVIHTQGGEITGSIDEKVRHATTKMADYHFVSTEKSLDVVKGLGEEGDRVFLTGCPSIDLVEDIDQNGNDQYDPQEDYAGVGAQIDIDEDYLVVQYHPVATEYMSEYDRTWELINAVDDLNVQAFWFWPNMDAGTNQVSKAIREYRDQRSPDDVRFYINMHPDDYLTLVSNSACMVGNSSVGIRECSYLGKPTVNIGNRQQMRERGPNVLDVKCETEDIKDGINQQLSAGSFERSTLYGNGNAGEKMKQIIRQTDLTMKQPMKPEQLDL</sequence>
<dbReference type="AlphaFoldDB" id="A0A1I6GXZ8"/>
<dbReference type="RefSeq" id="WP_092921873.1">
    <property type="nucleotide sequence ID" value="NZ_FOYN01000003.1"/>
</dbReference>
<name>A0A1I6GXZ8_HALSD</name>
<dbReference type="GO" id="GO:0006047">
    <property type="term" value="P:UDP-N-acetylglucosamine metabolic process"/>
    <property type="evidence" value="ECO:0007669"/>
    <property type="project" value="InterPro"/>
</dbReference>
<dbReference type="PANTHER" id="PTHR43174">
    <property type="entry name" value="UDP-N-ACETYLGLUCOSAMINE 2-EPIMERASE"/>
    <property type="match status" value="1"/>
</dbReference>
<dbReference type="Proteomes" id="UP000198932">
    <property type="component" value="Unassembled WGS sequence"/>
</dbReference>
<reference evidence="3" key="1">
    <citation type="submission" date="2016-10" db="EMBL/GenBank/DDBJ databases">
        <authorList>
            <person name="Varghese N."/>
            <person name="Submissions S."/>
        </authorList>
    </citation>
    <scope>NUCLEOTIDE SEQUENCE [LARGE SCALE GENOMIC DNA]</scope>
    <source>
        <strain evidence="3">RD 26</strain>
    </source>
</reference>
<dbReference type="OrthoDB" id="7018at2157"/>
<dbReference type="EMBL" id="FOYN01000003">
    <property type="protein sequence ID" value="SFR47124.1"/>
    <property type="molecule type" value="Genomic_DNA"/>
</dbReference>
<feature type="domain" description="UDP-N-acetylglucosamine 2-epimerase" evidence="1">
    <location>
        <begin position="24"/>
        <end position="371"/>
    </location>
</feature>
<evidence type="ECO:0000259" key="1">
    <source>
        <dbReference type="Pfam" id="PF02350"/>
    </source>
</evidence>
<evidence type="ECO:0000313" key="2">
    <source>
        <dbReference type="EMBL" id="SFR47124.1"/>
    </source>
</evidence>
<gene>
    <name evidence="2" type="ORF">SAMN04487937_2176</name>
</gene>
<dbReference type="InterPro" id="IPR020004">
    <property type="entry name" value="UDP-GlcNAc_Epase"/>
</dbReference>
<dbReference type="Gene3D" id="3.40.50.2000">
    <property type="entry name" value="Glycogen Phosphorylase B"/>
    <property type="match status" value="2"/>
</dbReference>
<protein>
    <submittedName>
        <fullName evidence="2">UDP-N-acetyl-D-glucosamine 2-epimerase, UDP-hydrolysing</fullName>
    </submittedName>
</protein>
<accession>A0A1I6GXZ8</accession>
<dbReference type="STRING" id="35743.SAMN04487937_2176"/>
<evidence type="ECO:0000313" key="3">
    <source>
        <dbReference type="Proteomes" id="UP000198932"/>
    </source>
</evidence>
<dbReference type="GO" id="GO:0004553">
    <property type="term" value="F:hydrolase activity, hydrolyzing O-glycosyl compounds"/>
    <property type="evidence" value="ECO:0007669"/>
    <property type="project" value="InterPro"/>
</dbReference>
<dbReference type="NCBIfam" id="TIGR03568">
    <property type="entry name" value="NeuC_NnaA"/>
    <property type="match status" value="1"/>
</dbReference>